<evidence type="ECO:0000256" key="1">
    <source>
        <dbReference type="SAM" id="SignalP"/>
    </source>
</evidence>
<dbReference type="PROSITE" id="PS51257">
    <property type="entry name" value="PROKAR_LIPOPROTEIN"/>
    <property type="match status" value="1"/>
</dbReference>
<dbReference type="InterPro" id="IPR021719">
    <property type="entry name" value="Prot_inh_I78"/>
</dbReference>
<dbReference type="Gene3D" id="3.30.10.10">
    <property type="entry name" value="Trypsin Inhibitor V, subunit A"/>
    <property type="match status" value="1"/>
</dbReference>
<dbReference type="PANTHER" id="PTHR39600">
    <property type="entry name" value="PEPTIDASE INHIBITOR I78 FAMILY PROTEIN"/>
    <property type="match status" value="1"/>
</dbReference>
<dbReference type="Pfam" id="PF11720">
    <property type="entry name" value="Inhibitor_I78"/>
    <property type="match status" value="1"/>
</dbReference>
<name>A0ABT3JZ32_9XANT</name>
<dbReference type="PANTHER" id="PTHR39600:SF1">
    <property type="entry name" value="PEPTIDASE INHIBITOR I78 FAMILY PROTEIN"/>
    <property type="match status" value="1"/>
</dbReference>
<sequence length="107" mass="11164">MRVSLLLPAACLFSLSACASQSTPVASSEPAPVAAPIDGGAVCRPETLTGFVGQTATEEVVKKAVSESGARHARVAKPGMAMTMDFRQDRLTIMVDAQNRIEQISCG</sequence>
<accession>A0ABT3JZ32</accession>
<gene>
    <name evidence="2" type="ORF">OK345_14770</name>
</gene>
<dbReference type="EMBL" id="JAPCHY010000013">
    <property type="protein sequence ID" value="MCW4473760.1"/>
    <property type="molecule type" value="Genomic_DNA"/>
</dbReference>
<proteinExistence type="predicted"/>
<dbReference type="RefSeq" id="WP_265128745.1">
    <property type="nucleotide sequence ID" value="NZ_JAPCHY010000013.1"/>
</dbReference>
<feature type="signal peptide" evidence="1">
    <location>
        <begin position="1"/>
        <end position="19"/>
    </location>
</feature>
<keyword evidence="3" id="KW-1185">Reference proteome</keyword>
<evidence type="ECO:0000313" key="2">
    <source>
        <dbReference type="EMBL" id="MCW4473760.1"/>
    </source>
</evidence>
<keyword evidence="1" id="KW-0732">Signal</keyword>
<comment type="caution">
    <text evidence="2">The sequence shown here is derived from an EMBL/GenBank/DDBJ whole genome shotgun (WGS) entry which is preliminary data.</text>
</comment>
<organism evidence="2 3">
    <name type="scientific">Xanthomonas chitinilytica</name>
    <dbReference type="NCBI Taxonomy" id="2989819"/>
    <lineage>
        <taxon>Bacteria</taxon>
        <taxon>Pseudomonadati</taxon>
        <taxon>Pseudomonadota</taxon>
        <taxon>Gammaproteobacteria</taxon>
        <taxon>Lysobacterales</taxon>
        <taxon>Lysobacteraceae</taxon>
        <taxon>Xanthomonas</taxon>
    </lineage>
</organism>
<dbReference type="Proteomes" id="UP001209922">
    <property type="component" value="Unassembled WGS sequence"/>
</dbReference>
<protein>
    <submittedName>
        <fullName evidence="2">I78 family peptidase inhibitor</fullName>
    </submittedName>
</protein>
<feature type="chain" id="PRO_5045367649" evidence="1">
    <location>
        <begin position="20"/>
        <end position="107"/>
    </location>
</feature>
<reference evidence="2 3" key="1">
    <citation type="submission" date="2022-10" db="EMBL/GenBank/DDBJ databases">
        <title>Xanthomonas sp. H13-6.</title>
        <authorList>
            <person name="Liu X."/>
            <person name="Deng Z."/>
            <person name="Jiang Y."/>
            <person name="Yu T."/>
            <person name="Ai J."/>
        </authorList>
    </citation>
    <scope>NUCLEOTIDE SEQUENCE [LARGE SCALE GENOMIC DNA]</scope>
    <source>
        <strain evidence="2 3">H13-6</strain>
    </source>
</reference>
<evidence type="ECO:0000313" key="3">
    <source>
        <dbReference type="Proteomes" id="UP001209922"/>
    </source>
</evidence>